<dbReference type="PANTHER" id="PTHR47926:SF533">
    <property type="entry name" value="DYW DOMAIN-CONTAINING PROTEIN"/>
    <property type="match status" value="1"/>
</dbReference>
<dbReference type="FunFam" id="1.25.40.10:FF:000158">
    <property type="entry name" value="pentatricopeptide repeat-containing protein At2g33680"/>
    <property type="match status" value="1"/>
</dbReference>
<keyword evidence="3" id="KW-0472">Membrane</keyword>
<dbReference type="FunFam" id="1.25.40.10:FF:000073">
    <property type="entry name" value="Pentatricopeptide repeat-containing protein chloroplastic"/>
    <property type="match status" value="1"/>
</dbReference>
<name>A0A8T2U667_CERRI</name>
<dbReference type="FunFam" id="1.25.40.10:FF:000344">
    <property type="entry name" value="Pentatricopeptide repeat-containing protein"/>
    <property type="match status" value="1"/>
</dbReference>
<dbReference type="Proteomes" id="UP000825935">
    <property type="component" value="Chromosome 9"/>
</dbReference>
<evidence type="ECO:0000256" key="3">
    <source>
        <dbReference type="SAM" id="Phobius"/>
    </source>
</evidence>
<proteinExistence type="predicted"/>
<dbReference type="Pfam" id="PF13041">
    <property type="entry name" value="PPR_2"/>
    <property type="match status" value="3"/>
</dbReference>
<dbReference type="InterPro" id="IPR011990">
    <property type="entry name" value="TPR-like_helical_dom_sf"/>
</dbReference>
<feature type="repeat" description="PPR" evidence="2">
    <location>
        <begin position="282"/>
        <end position="316"/>
    </location>
</feature>
<dbReference type="AlphaFoldDB" id="A0A8T2U667"/>
<dbReference type="GO" id="GO:0003723">
    <property type="term" value="F:RNA binding"/>
    <property type="evidence" value="ECO:0007669"/>
    <property type="project" value="InterPro"/>
</dbReference>
<organism evidence="4 5">
    <name type="scientific">Ceratopteris richardii</name>
    <name type="common">Triangle waterfern</name>
    <dbReference type="NCBI Taxonomy" id="49495"/>
    <lineage>
        <taxon>Eukaryota</taxon>
        <taxon>Viridiplantae</taxon>
        <taxon>Streptophyta</taxon>
        <taxon>Embryophyta</taxon>
        <taxon>Tracheophyta</taxon>
        <taxon>Polypodiopsida</taxon>
        <taxon>Polypodiidae</taxon>
        <taxon>Polypodiales</taxon>
        <taxon>Pteridineae</taxon>
        <taxon>Pteridaceae</taxon>
        <taxon>Parkerioideae</taxon>
        <taxon>Ceratopteris</taxon>
    </lineage>
</organism>
<dbReference type="GO" id="GO:0009451">
    <property type="term" value="P:RNA modification"/>
    <property type="evidence" value="ECO:0007669"/>
    <property type="project" value="InterPro"/>
</dbReference>
<keyword evidence="3" id="KW-0812">Transmembrane</keyword>
<dbReference type="OrthoDB" id="1893323at2759"/>
<dbReference type="InterPro" id="IPR002885">
    <property type="entry name" value="PPR_rpt"/>
</dbReference>
<dbReference type="NCBIfam" id="TIGR00756">
    <property type="entry name" value="PPR"/>
    <property type="match status" value="5"/>
</dbReference>
<evidence type="ECO:0000313" key="4">
    <source>
        <dbReference type="EMBL" id="KAH7430188.1"/>
    </source>
</evidence>
<dbReference type="PANTHER" id="PTHR47926">
    <property type="entry name" value="PENTATRICOPEPTIDE REPEAT-CONTAINING PROTEIN"/>
    <property type="match status" value="1"/>
</dbReference>
<accession>A0A8T2U667</accession>
<evidence type="ECO:0000313" key="5">
    <source>
        <dbReference type="Proteomes" id="UP000825935"/>
    </source>
</evidence>
<feature type="transmembrane region" description="Helical" evidence="3">
    <location>
        <begin position="642"/>
        <end position="661"/>
    </location>
</feature>
<feature type="repeat" description="PPR" evidence="2">
    <location>
        <begin position="484"/>
        <end position="518"/>
    </location>
</feature>
<feature type="repeat" description="PPR" evidence="2">
    <location>
        <begin position="585"/>
        <end position="619"/>
    </location>
</feature>
<evidence type="ECO:0000256" key="2">
    <source>
        <dbReference type="PROSITE-ProRule" id="PRU00708"/>
    </source>
</evidence>
<feature type="transmembrane region" description="Helical" evidence="3">
    <location>
        <begin position="673"/>
        <end position="695"/>
    </location>
</feature>
<keyword evidence="5" id="KW-1185">Reference proteome</keyword>
<feature type="repeat" description="PPR" evidence="2">
    <location>
        <begin position="179"/>
        <end position="209"/>
    </location>
</feature>
<comment type="caution">
    <text evidence="4">The sequence shown here is derived from an EMBL/GenBank/DDBJ whole genome shotgun (WGS) entry which is preliminary data.</text>
</comment>
<feature type="repeat" description="PPR" evidence="2">
    <location>
        <begin position="383"/>
        <end position="417"/>
    </location>
</feature>
<reference evidence="4" key="1">
    <citation type="submission" date="2021-08" db="EMBL/GenBank/DDBJ databases">
        <title>WGS assembly of Ceratopteris richardii.</title>
        <authorList>
            <person name="Marchant D.B."/>
            <person name="Chen G."/>
            <person name="Jenkins J."/>
            <person name="Shu S."/>
            <person name="Leebens-Mack J."/>
            <person name="Grimwood J."/>
            <person name="Schmutz J."/>
            <person name="Soltis P."/>
            <person name="Soltis D."/>
            <person name="Chen Z.-H."/>
        </authorList>
    </citation>
    <scope>NUCLEOTIDE SEQUENCE</scope>
    <source>
        <strain evidence="4">Whitten #5841</strain>
        <tissue evidence="4">Leaf</tissue>
    </source>
</reference>
<dbReference type="GO" id="GO:0048731">
    <property type="term" value="P:system development"/>
    <property type="evidence" value="ECO:0007669"/>
    <property type="project" value="UniProtKB-ARBA"/>
</dbReference>
<dbReference type="EMBL" id="CM035414">
    <property type="protein sequence ID" value="KAH7430188.1"/>
    <property type="molecule type" value="Genomic_DNA"/>
</dbReference>
<dbReference type="InterPro" id="IPR046960">
    <property type="entry name" value="PPR_At4g14850-like_plant"/>
</dbReference>
<dbReference type="Gene3D" id="1.25.40.10">
    <property type="entry name" value="Tetratricopeptide repeat domain"/>
    <property type="match status" value="4"/>
</dbReference>
<sequence>MLPRVQLVITEVSFRFVSRNSFSSLSFTKRSSSESIQLEWVGRYGTYCANKRQAFHSVIPKAGIDLGVISSDESETLASQLVGIHGTNHEEKEQESAERELFSTEIHDQNKFSISKLIKALHLCKTEKIPSVTMHIYTLIHDMGLETHPSLGDPLVSALVEVGSLNLAQRLFDLHKSKSELSWNYLIIGFAKSGELKRAFYLYEKMQQIPSLSLHSHAMVALLNACGKKKEIGRGYCLHLDFARKGLVQKDLHVGSTLVDMYGRFGFLDHAQEVFAMLPLQSVVAWNALISGYLEHGYEEMAFNIFEEMQHQGKSPSVVTFICILKACVSKGNLYKGQRVHMDMIIRGLESSMFVGSLLVDMYSKCGLLIDAQSIFDSLQNQDMVSWTALIAGYGEHGYIERVLHLLTQMQNNSVSPTAVTYVCSLKACGRAGFMLKGQQIHSEVVKKGFDQDHVIGSTLVDMYAKERNILDAQCVFDKIQDKDMVLWTTLLGGYVDNGYFQEALKYFSQMQQENIVLEEGVFVCSLKACSGSESVYKGQEIHSDVVKMGFERRIPICNILVDMYAKCGASKEAQDVFDALLSRDVISWSALLAGHAQLGRTEHVIQLFSRMTREDIEPNLITFLNVINAYSNAGLVEEGQFFFYVMINFYSLIPAVEHFVSLIDLLSRGGLVIHAFVAVIAMPFHPTLVAWLTILAACRKWGNIDCGKHAFEQIISLNANNASSFLCMFNLYANADLQEEEMIV</sequence>
<protein>
    <recommendedName>
        <fullName evidence="6">Pentatricopeptide repeat-containing protein</fullName>
    </recommendedName>
</protein>
<dbReference type="PROSITE" id="PS51375">
    <property type="entry name" value="PPR"/>
    <property type="match status" value="5"/>
</dbReference>
<gene>
    <name evidence="4" type="ORF">KP509_09G087400</name>
</gene>
<evidence type="ECO:0000256" key="1">
    <source>
        <dbReference type="ARBA" id="ARBA00022737"/>
    </source>
</evidence>
<keyword evidence="3" id="KW-1133">Transmembrane helix</keyword>
<evidence type="ECO:0008006" key="6">
    <source>
        <dbReference type="Google" id="ProtNLM"/>
    </source>
</evidence>
<keyword evidence="1" id="KW-0677">Repeat</keyword>
<dbReference type="Pfam" id="PF01535">
    <property type="entry name" value="PPR"/>
    <property type="match status" value="3"/>
</dbReference>